<proteinExistence type="predicted"/>
<dbReference type="OMA" id="ADCWARG"/>
<keyword evidence="3" id="KW-1185">Reference proteome</keyword>
<dbReference type="AlphaFoldDB" id="B6H261"/>
<dbReference type="VEuPathDB" id="FungiDB:PCH_Pc13g04090"/>
<dbReference type="Proteomes" id="UP000000724">
    <property type="component" value="Contig Pc00c13"/>
</dbReference>
<protein>
    <submittedName>
        <fullName evidence="2">Uncharacterized protein</fullName>
    </submittedName>
</protein>
<organism evidence="2 3">
    <name type="scientific">Penicillium rubens (strain ATCC 28089 / DSM 1075 / NRRL 1951 / Wisconsin 54-1255)</name>
    <name type="common">Penicillium chrysogenum</name>
    <dbReference type="NCBI Taxonomy" id="500485"/>
    <lineage>
        <taxon>Eukaryota</taxon>
        <taxon>Fungi</taxon>
        <taxon>Dikarya</taxon>
        <taxon>Ascomycota</taxon>
        <taxon>Pezizomycotina</taxon>
        <taxon>Eurotiomycetes</taxon>
        <taxon>Eurotiomycetidae</taxon>
        <taxon>Eurotiales</taxon>
        <taxon>Aspergillaceae</taxon>
        <taxon>Penicillium</taxon>
        <taxon>Penicillium chrysogenum species complex</taxon>
    </lineage>
</organism>
<sequence>MCIYWTCKYTLCGCIWDMDPSKCQDKRLCWGPRMITLESHTATCADCWARGDKRVYEPPTCEKTDRDEEDPEMATLDFEPNAAESDNISDDDEEYFSAEESLSPSPCSRPATPQLYYEVHPPWCPVSEDNDFDLTRACDPVDLTSVGRDYRARRHKTTTLEYLSDSEDSFVSCEEYVDEETPDEESFSSGNEEEDLYYSIIGPPGRPKGLIKSLEDRSLLFYGSAQEYYPTGEWEQDEAPKWCGFMKRAAI</sequence>
<dbReference type="EMBL" id="AM920428">
    <property type="protein sequence ID" value="CAP91478.1"/>
    <property type="molecule type" value="Genomic_DNA"/>
</dbReference>
<evidence type="ECO:0000313" key="3">
    <source>
        <dbReference type="Proteomes" id="UP000000724"/>
    </source>
</evidence>
<evidence type="ECO:0000256" key="1">
    <source>
        <dbReference type="SAM" id="MobiDB-lite"/>
    </source>
</evidence>
<feature type="region of interest" description="Disordered" evidence="1">
    <location>
        <begin position="79"/>
        <end position="109"/>
    </location>
</feature>
<dbReference type="HOGENOM" id="CLU_096888_0_0_1"/>
<accession>B6H261</accession>
<feature type="compositionally biased region" description="Acidic residues" evidence="1">
    <location>
        <begin position="87"/>
        <end position="97"/>
    </location>
</feature>
<gene>
    <name evidence="2" type="ORF">Pc13g04090</name>
    <name evidence="2" type="ORF">PCH_Pc13g04090</name>
</gene>
<evidence type="ECO:0000313" key="2">
    <source>
        <dbReference type="EMBL" id="CAP91478.1"/>
    </source>
</evidence>
<reference evidence="2 3" key="1">
    <citation type="journal article" date="2008" name="Nat. Biotechnol.">
        <title>Genome sequencing and analysis of the filamentous fungus Penicillium chrysogenum.</title>
        <authorList>
            <person name="van den Berg M.A."/>
            <person name="Albang R."/>
            <person name="Albermann K."/>
            <person name="Badger J.H."/>
            <person name="Daran J.-M."/>
            <person name="Driessen A.J.M."/>
            <person name="Garcia-Estrada C."/>
            <person name="Fedorova N.D."/>
            <person name="Harris D.M."/>
            <person name="Heijne W.H.M."/>
            <person name="Joardar V.S."/>
            <person name="Kiel J.A.K.W."/>
            <person name="Kovalchuk A."/>
            <person name="Martin J.F."/>
            <person name="Nierman W.C."/>
            <person name="Nijland J.G."/>
            <person name="Pronk J.T."/>
            <person name="Roubos J.A."/>
            <person name="van der Klei I.J."/>
            <person name="van Peij N.N.M.E."/>
            <person name="Veenhuis M."/>
            <person name="von Doehren H."/>
            <person name="Wagner C."/>
            <person name="Wortman J.R."/>
            <person name="Bovenberg R.A.L."/>
        </authorList>
    </citation>
    <scope>NUCLEOTIDE SEQUENCE [LARGE SCALE GENOMIC DNA]</scope>
    <source>
        <strain evidence="3">ATCC 28089 / DSM 1075 / NRRL 1951 / Wisconsin 54-1255</strain>
    </source>
</reference>
<dbReference type="OrthoDB" id="4291164at2759"/>
<name>B6H261_PENRW</name>